<keyword evidence="1 4" id="KW-0349">Heme</keyword>
<dbReference type="Gene3D" id="1.10.760.10">
    <property type="entry name" value="Cytochrome c-like domain"/>
    <property type="match status" value="1"/>
</dbReference>
<dbReference type="PROSITE" id="PS51007">
    <property type="entry name" value="CYTC"/>
    <property type="match status" value="1"/>
</dbReference>
<dbReference type="AlphaFoldDB" id="A0A1B1AND8"/>
<name>A0A1B1AND8_9PROT</name>
<dbReference type="STRING" id="1759059.ATE48_13060"/>
<dbReference type="InterPro" id="IPR036909">
    <property type="entry name" value="Cyt_c-like_dom_sf"/>
</dbReference>
<dbReference type="SUPFAM" id="SSF46626">
    <property type="entry name" value="Cytochrome c"/>
    <property type="match status" value="1"/>
</dbReference>
<protein>
    <recommendedName>
        <fullName evidence="5">Cytochrome c domain-containing protein</fullName>
    </recommendedName>
</protein>
<evidence type="ECO:0000313" key="7">
    <source>
        <dbReference type="Proteomes" id="UP000092498"/>
    </source>
</evidence>
<dbReference type="GO" id="GO:0020037">
    <property type="term" value="F:heme binding"/>
    <property type="evidence" value="ECO:0007669"/>
    <property type="project" value="InterPro"/>
</dbReference>
<evidence type="ECO:0000256" key="4">
    <source>
        <dbReference type="PROSITE-ProRule" id="PRU00433"/>
    </source>
</evidence>
<dbReference type="EMBL" id="CP013244">
    <property type="protein sequence ID" value="ANP48074.1"/>
    <property type="molecule type" value="Genomic_DNA"/>
</dbReference>
<accession>A0A1B1AND8</accession>
<evidence type="ECO:0000256" key="2">
    <source>
        <dbReference type="ARBA" id="ARBA00022723"/>
    </source>
</evidence>
<evidence type="ECO:0000256" key="3">
    <source>
        <dbReference type="ARBA" id="ARBA00023004"/>
    </source>
</evidence>
<evidence type="ECO:0000313" key="6">
    <source>
        <dbReference type="EMBL" id="ANP48074.1"/>
    </source>
</evidence>
<organism evidence="6 7">
    <name type="scientific">Candidatus Viadribacter manganicus</name>
    <dbReference type="NCBI Taxonomy" id="1759059"/>
    <lineage>
        <taxon>Bacteria</taxon>
        <taxon>Pseudomonadati</taxon>
        <taxon>Pseudomonadota</taxon>
        <taxon>Alphaproteobacteria</taxon>
        <taxon>Hyphomonadales</taxon>
        <taxon>Hyphomonadaceae</taxon>
        <taxon>Candidatus Viadribacter</taxon>
    </lineage>
</organism>
<dbReference type="InterPro" id="IPR009056">
    <property type="entry name" value="Cyt_c-like_dom"/>
</dbReference>
<evidence type="ECO:0000259" key="5">
    <source>
        <dbReference type="PROSITE" id="PS51007"/>
    </source>
</evidence>
<dbReference type="GO" id="GO:0009055">
    <property type="term" value="F:electron transfer activity"/>
    <property type="evidence" value="ECO:0007669"/>
    <property type="project" value="InterPro"/>
</dbReference>
<evidence type="ECO:0000256" key="1">
    <source>
        <dbReference type="ARBA" id="ARBA00022617"/>
    </source>
</evidence>
<sequence length="93" mass="9952">MEQPPQVARGQTLVEQHCSTCHATGRIGDSPAPEAPPFRKLSQNYRVDALEEAFAEGISVGHPAMPQFAFAPDDVSALVAYLQSIQDAPSSSE</sequence>
<dbReference type="GO" id="GO:0046872">
    <property type="term" value="F:metal ion binding"/>
    <property type="evidence" value="ECO:0007669"/>
    <property type="project" value="UniProtKB-KW"/>
</dbReference>
<feature type="domain" description="Cytochrome c" evidence="5">
    <location>
        <begin position="5"/>
        <end position="86"/>
    </location>
</feature>
<dbReference type="Pfam" id="PF00034">
    <property type="entry name" value="Cytochrom_C"/>
    <property type="match status" value="1"/>
</dbReference>
<keyword evidence="3 4" id="KW-0408">Iron</keyword>
<reference evidence="6 7" key="1">
    <citation type="submission" date="2015-11" db="EMBL/GenBank/DDBJ databases">
        <title>Whole-Genome Sequence of Candidatus Oderbacter manganicum from the National Park Lower Oder Valley, Germany.</title>
        <authorList>
            <person name="Braun B."/>
            <person name="Liere K."/>
            <person name="Szewzyk U."/>
        </authorList>
    </citation>
    <scope>NUCLEOTIDE SEQUENCE [LARGE SCALE GENOMIC DNA]</scope>
    <source>
        <strain evidence="6 7">OTSz_A_272</strain>
    </source>
</reference>
<keyword evidence="2 4" id="KW-0479">Metal-binding</keyword>
<dbReference type="KEGG" id="cbot:ATE48_13060"/>
<keyword evidence="7" id="KW-1185">Reference proteome</keyword>
<dbReference type="Proteomes" id="UP000092498">
    <property type="component" value="Chromosome"/>
</dbReference>
<proteinExistence type="predicted"/>
<gene>
    <name evidence="6" type="ORF">ATE48_13060</name>
</gene>
<dbReference type="InParanoid" id="A0A1B1AND8"/>